<accession>A0A100YA72</accession>
<evidence type="ECO:0000256" key="1">
    <source>
        <dbReference type="SAM" id="Phobius"/>
    </source>
</evidence>
<name>A0A100YA72_9ACTN</name>
<proteinExistence type="predicted"/>
<reference evidence="2 3" key="1">
    <citation type="submission" date="2015-11" db="EMBL/GenBank/DDBJ databases">
        <title>Genome-wide analysis reveals the secondary metabolome in Streptomyces kanasensis ZX01.</title>
        <authorList>
            <person name="Zhang G."/>
            <person name="Han L."/>
            <person name="Feng J."/>
            <person name="Zhang X."/>
        </authorList>
    </citation>
    <scope>NUCLEOTIDE SEQUENCE [LARGE SCALE GENOMIC DNA]</scope>
    <source>
        <strain evidence="2 3">ZX01</strain>
    </source>
</reference>
<organism evidence="2 3">
    <name type="scientific">Streptomyces kanasensis</name>
    <dbReference type="NCBI Taxonomy" id="936756"/>
    <lineage>
        <taxon>Bacteria</taxon>
        <taxon>Bacillati</taxon>
        <taxon>Actinomycetota</taxon>
        <taxon>Actinomycetes</taxon>
        <taxon>Kitasatosporales</taxon>
        <taxon>Streptomycetaceae</taxon>
        <taxon>Streptomyces</taxon>
    </lineage>
</organism>
<evidence type="ECO:0000313" key="2">
    <source>
        <dbReference type="EMBL" id="KUH40637.1"/>
    </source>
</evidence>
<gene>
    <name evidence="2" type="ORF">ATE80_00070</name>
</gene>
<comment type="caution">
    <text evidence="2">The sequence shown here is derived from an EMBL/GenBank/DDBJ whole genome shotgun (WGS) entry which is preliminary data.</text>
</comment>
<keyword evidence="1" id="KW-0812">Transmembrane</keyword>
<keyword evidence="1" id="KW-0472">Membrane</keyword>
<evidence type="ECO:0000313" key="3">
    <source>
        <dbReference type="Proteomes" id="UP000054011"/>
    </source>
</evidence>
<dbReference type="EMBL" id="LNSV01000001">
    <property type="protein sequence ID" value="KUH40637.1"/>
    <property type="molecule type" value="Genomic_DNA"/>
</dbReference>
<sequence>MSEAAENVVAVVVESAMSAREELGDTVTEAVTEGRGGLSALAAGGACGLLATLTAHSAIQQRLSRAWSPEVAAGVLTLAYATGASALVRYGRTRLRRAREASRETVDLSRETVVRTVDELARG</sequence>
<dbReference type="Pfam" id="PF07332">
    <property type="entry name" value="Phage_holin_3_6"/>
    <property type="match status" value="1"/>
</dbReference>
<dbReference type="AlphaFoldDB" id="A0A100YA72"/>
<evidence type="ECO:0008006" key="4">
    <source>
        <dbReference type="Google" id="ProtNLM"/>
    </source>
</evidence>
<protein>
    <recommendedName>
        <fullName evidence="4">Holin-X, holin superfamily III</fullName>
    </recommendedName>
</protein>
<keyword evidence="3" id="KW-1185">Reference proteome</keyword>
<keyword evidence="1" id="KW-1133">Transmembrane helix</keyword>
<dbReference type="OrthoDB" id="9974154at2"/>
<feature type="transmembrane region" description="Helical" evidence="1">
    <location>
        <begin position="71"/>
        <end position="90"/>
    </location>
</feature>
<dbReference type="RefSeq" id="WP_058939987.1">
    <property type="nucleotide sequence ID" value="NZ_LNSV01000001.1"/>
</dbReference>
<dbReference type="Proteomes" id="UP000054011">
    <property type="component" value="Unassembled WGS sequence"/>
</dbReference>
<feature type="transmembrane region" description="Helical" evidence="1">
    <location>
        <begin position="38"/>
        <end position="59"/>
    </location>
</feature>
<dbReference type="InterPro" id="IPR009937">
    <property type="entry name" value="Phage_holin_3_6"/>
</dbReference>